<comment type="similarity">
    <text evidence="9">Belongs to the nucleorhabdovirus nucleocapsid protein family.</text>
</comment>
<evidence type="ECO:0000256" key="9">
    <source>
        <dbReference type="RuleBase" id="RU369108"/>
    </source>
</evidence>
<evidence type="ECO:0000256" key="2">
    <source>
        <dbReference type="ARBA" id="ARBA00022497"/>
    </source>
</evidence>
<proteinExistence type="inferred from homology"/>
<evidence type="ECO:0000256" key="1">
    <source>
        <dbReference type="ARBA" id="ARBA00014389"/>
    </source>
</evidence>
<evidence type="ECO:0000256" key="5">
    <source>
        <dbReference type="ARBA" id="ARBA00022884"/>
    </source>
</evidence>
<reference evidence="10" key="1">
    <citation type="journal article" date="2022" name="bioRxiv">
        <title>Unlocking the hidden genetic diversity of varicosaviruses, the neglected plant rhabdoviruses.</title>
        <authorList>
            <person name="Bejerman N."/>
            <person name="Dietzgen R.G."/>
            <person name="Debat H."/>
        </authorList>
    </citation>
    <scope>NUCLEOTIDE SEQUENCE</scope>
</reference>
<keyword evidence="5 9" id="KW-0694">RNA-binding</keyword>
<dbReference type="GO" id="GO:1990904">
    <property type="term" value="C:ribonucleoprotein complex"/>
    <property type="evidence" value="ECO:0007669"/>
    <property type="project" value="UniProtKB-UniRule"/>
</dbReference>
<evidence type="ECO:0000256" key="4">
    <source>
        <dbReference type="ARBA" id="ARBA00022844"/>
    </source>
</evidence>
<organism evidence="10">
    <name type="scientific">Amentotaxus virus 1</name>
    <dbReference type="NCBI Taxonomy" id="2977950"/>
    <lineage>
        <taxon>Viruses</taxon>
        <taxon>Riboviria</taxon>
        <taxon>Orthornavirae</taxon>
        <taxon>Negarnaviricota</taxon>
        <taxon>Haploviricotina</taxon>
        <taxon>Monjiviricetes</taxon>
        <taxon>Mononegavirales</taxon>
        <taxon>Rhabdoviridae</taxon>
        <taxon>Betarhabdovirinae</taxon>
        <taxon>Alphagymnorhavirus</taxon>
        <taxon>Alphagymnorhavirus amentotaxi</taxon>
    </lineage>
</organism>
<dbReference type="GO" id="GO:0019029">
    <property type="term" value="C:helical viral capsid"/>
    <property type="evidence" value="ECO:0007669"/>
    <property type="project" value="UniProtKB-UniRule"/>
</dbReference>
<protein>
    <recommendedName>
        <fullName evidence="1 9">Nucleoprotein</fullName>
        <shortName evidence="9">NP</shortName>
        <shortName evidence="9">Protein N</shortName>
    </recommendedName>
    <alternativeName>
        <fullName evidence="8 9">Nucleocapsid protein</fullName>
    </alternativeName>
</protein>
<keyword evidence="7 9" id="KW-0687">Ribonucleoprotein</keyword>
<keyword evidence="3 9" id="KW-0167">Capsid protein</keyword>
<dbReference type="GO" id="GO:0003723">
    <property type="term" value="F:RNA binding"/>
    <property type="evidence" value="ECO:0007669"/>
    <property type="project" value="UniProtKB-UniRule"/>
</dbReference>
<evidence type="ECO:0000256" key="8">
    <source>
        <dbReference type="ARBA" id="ARBA00033344"/>
    </source>
</evidence>
<keyword evidence="6 9" id="KW-0543">Viral nucleoprotein</keyword>
<comment type="subcellular location">
    <subcellularLocation>
        <location evidence="9">Virion</location>
    </subcellularLocation>
    <subcellularLocation>
        <location evidence="9">Host cytoplasm</location>
    </subcellularLocation>
</comment>
<evidence type="ECO:0000256" key="6">
    <source>
        <dbReference type="ARBA" id="ARBA00023086"/>
    </source>
</evidence>
<evidence type="ECO:0000256" key="7">
    <source>
        <dbReference type="ARBA" id="ARBA00023274"/>
    </source>
</evidence>
<dbReference type="InterPro" id="IPR004902">
    <property type="entry name" value="Rhabdo_ncap_2"/>
</dbReference>
<comment type="subunit">
    <text evidence="9">Homomultimerizes to form the nucleocapsid. Binds to viral genomic RNA.</text>
</comment>
<dbReference type="Pfam" id="PF03216">
    <property type="entry name" value="Rhabdo_ncap_2"/>
    <property type="match status" value="1"/>
</dbReference>
<evidence type="ECO:0000256" key="3">
    <source>
        <dbReference type="ARBA" id="ARBA00022561"/>
    </source>
</evidence>
<keyword evidence="2 9" id="KW-1139">Helical capsid protein</keyword>
<dbReference type="GO" id="GO:0019013">
    <property type="term" value="C:viral nucleocapsid"/>
    <property type="evidence" value="ECO:0007669"/>
    <property type="project" value="UniProtKB-UniRule"/>
</dbReference>
<sequence>MQTAQTAQSAGQPPVLTINPIYANVTKTFTAGGISKDDWTDDRLTQLDNYLVETFSQSEMIKESKILMPALEEGVSEQTILRVIQMAWNVLSTGKIFKRVFPAKSSAASITSLKMTDADDSVIKKTGHVSKIIWSTNDLENCQAAGYICASLLRLFTKSKENYQMARDEIQNSYIKLYQKAFPLKHFSVRDGVIESIHIMFASNHYMRNTLAHLLYHLVDVSPQDLGIVELTFKMHISDTGMHCWKMFQEVCGELSAKTELLLTALHITPTERGLAVIKSLIEKFEADTGELKKTHRDRNTYHYARLYDRNMFSDLQTKNCRPLALTLGNLKKMTVSKGMGDVLDMVVLKSLDQDVKELYKKFAKNIYEYFSVSSTAAADNPLYMKAANDP</sequence>
<dbReference type="GO" id="GO:0030430">
    <property type="term" value="C:host cell cytoplasm"/>
    <property type="evidence" value="ECO:0007669"/>
    <property type="project" value="UniProtKB-SubCell"/>
</dbReference>
<comment type="function">
    <text evidence="9">Encapsidates the genome, protecting it from nucleases. The encapsidated genomic RNA is termed the nucleocapsid (NC) and serves as template for viral transcription and replication.</text>
</comment>
<accession>A0A9N7AB26</accession>
<evidence type="ECO:0000313" key="10">
    <source>
        <dbReference type="EMBL" id="DAZ90631.1"/>
    </source>
</evidence>
<keyword evidence="9" id="KW-1035">Host cytoplasm</keyword>
<name>A0A9N7AB26_9RHAB</name>
<dbReference type="EMBL" id="BK061736">
    <property type="protein sequence ID" value="DAZ90631.1"/>
    <property type="molecule type" value="Viral_cRNA"/>
</dbReference>
<keyword evidence="4 9" id="KW-0946">Virion</keyword>